<sequence length="381" mass="42553">MSDALKPLRDQIDAIDQQLLVLLEQRLELVHQVGEVKTKHGLPIYAPDREAMMLSKRREEASARGLSPDMIEDVLRRVMRESYANEKDKGFKTVNPSIGPIVVVGGKGQLGSLFVQMFKLSGYDVRVLSTQDWPDAESICSGAGLVLVSVPIHLTESVIAKLPKLANDCILADITSIKAKPIEAMLAAHSGPVVGLHPMFGPDVASFAKQAIVFAQGRKPESYQWLIEQMGIWGARVTPIDAGQHDQAMGLIQALRHFASYAYGAHLLRENADLDLLLELSSPIYRLELAMVGRLFAQSPELYADIIMASDDNIDLVKRYYQRFGELIQILESRDKEAFIKTFDEIKTWFGEYSLQFMQESKALLQQANDSRQVDTKPVTR</sequence>
<keyword evidence="2" id="KW-0057">Aromatic amino acid biosynthesis</keyword>
<dbReference type="InterPro" id="IPR036979">
    <property type="entry name" value="CM_dom_sf"/>
</dbReference>
<dbReference type="UniPathway" id="UPA00120">
    <property type="reaction ID" value="UER00203"/>
</dbReference>
<dbReference type="GO" id="GO:0004106">
    <property type="term" value="F:chorismate mutase activity"/>
    <property type="evidence" value="ECO:0007669"/>
    <property type="project" value="InterPro"/>
</dbReference>
<protein>
    <recommendedName>
        <fullName evidence="2">T-protein</fullName>
    </recommendedName>
</protein>
<dbReference type="InterPro" id="IPR002701">
    <property type="entry name" value="CM_II_prokaryot"/>
</dbReference>
<dbReference type="GO" id="GO:0008977">
    <property type="term" value="F:prephenate dehydrogenase (NAD+) activity"/>
    <property type="evidence" value="ECO:0007669"/>
    <property type="project" value="InterPro"/>
</dbReference>
<dbReference type="GO" id="GO:0006571">
    <property type="term" value="P:tyrosine biosynthetic process"/>
    <property type="evidence" value="ECO:0007669"/>
    <property type="project" value="UniProtKB-UniPathway"/>
</dbReference>
<name>A0A420EJY3_9ALTE</name>
<keyword evidence="2" id="KW-0028">Amino-acid biosynthesis</keyword>
<dbReference type="InterPro" id="IPR050812">
    <property type="entry name" value="Preph/Arog_dehydrog"/>
</dbReference>
<evidence type="ECO:0000259" key="4">
    <source>
        <dbReference type="PROSITE" id="PS51176"/>
    </source>
</evidence>
<keyword evidence="1 2" id="KW-0560">Oxidoreductase</keyword>
<evidence type="ECO:0000313" key="5">
    <source>
        <dbReference type="EMBL" id="RKF20906.1"/>
    </source>
</evidence>
<keyword evidence="2" id="KW-0963">Cytoplasm</keyword>
<comment type="subcellular location">
    <subcellularLocation>
        <location evidence="2">Cytoplasm</location>
    </subcellularLocation>
</comment>
<feature type="domain" description="Prephenate/arogenate dehydrogenase" evidence="4">
    <location>
        <begin position="99"/>
        <end position="361"/>
    </location>
</feature>
<feature type="domain" description="Chorismate mutase" evidence="3">
    <location>
        <begin position="1"/>
        <end position="90"/>
    </location>
</feature>
<dbReference type="Pfam" id="PF20463">
    <property type="entry name" value="PDH_C"/>
    <property type="match status" value="1"/>
</dbReference>
<dbReference type="AlphaFoldDB" id="A0A420EJY3"/>
<dbReference type="PANTHER" id="PTHR21363">
    <property type="entry name" value="PREPHENATE DEHYDROGENASE"/>
    <property type="match status" value="1"/>
</dbReference>
<dbReference type="InterPro" id="IPR036263">
    <property type="entry name" value="Chorismate_II_sf"/>
</dbReference>
<dbReference type="Pfam" id="PF02153">
    <property type="entry name" value="PDH_N"/>
    <property type="match status" value="1"/>
</dbReference>
<keyword evidence="2 5" id="KW-0413">Isomerase</keyword>
<dbReference type="OrthoDB" id="6198144at2"/>
<keyword evidence="6" id="KW-1185">Reference proteome</keyword>
<dbReference type="SUPFAM" id="SSF48600">
    <property type="entry name" value="Chorismate mutase II"/>
    <property type="match status" value="1"/>
</dbReference>
<dbReference type="PIRSF" id="PIRSF001499">
    <property type="entry name" value="Chor_mut_pdh_Tpr"/>
    <property type="match status" value="1"/>
</dbReference>
<dbReference type="Gene3D" id="3.40.50.720">
    <property type="entry name" value="NAD(P)-binding Rossmann-like Domain"/>
    <property type="match status" value="1"/>
</dbReference>
<comment type="caution">
    <text evidence="5">The sequence shown here is derived from an EMBL/GenBank/DDBJ whole genome shotgun (WGS) entry which is preliminary data.</text>
</comment>
<dbReference type="Gene3D" id="1.20.59.10">
    <property type="entry name" value="Chorismate mutase"/>
    <property type="match status" value="1"/>
</dbReference>
<dbReference type="InterPro" id="IPR046825">
    <property type="entry name" value="PDH_C"/>
</dbReference>
<dbReference type="SUPFAM" id="SSF51735">
    <property type="entry name" value="NAD(P)-binding Rossmann-fold domains"/>
    <property type="match status" value="1"/>
</dbReference>
<evidence type="ECO:0000259" key="3">
    <source>
        <dbReference type="PROSITE" id="PS51168"/>
    </source>
</evidence>
<dbReference type="PROSITE" id="PS51168">
    <property type="entry name" value="CHORISMATE_MUT_2"/>
    <property type="match status" value="1"/>
</dbReference>
<comment type="pathway">
    <text evidence="2">Amino-acid biosynthesis; L-tyrosine biosynthesis; (4-hydroxyphenyl)pyruvate from prephenate (NAD(+) route): step 1/1.</text>
</comment>
<evidence type="ECO:0000313" key="6">
    <source>
        <dbReference type="Proteomes" id="UP000286482"/>
    </source>
</evidence>
<keyword evidence="2" id="KW-0827">Tyrosine biosynthesis</keyword>
<dbReference type="Proteomes" id="UP000286482">
    <property type="component" value="Unassembled WGS sequence"/>
</dbReference>
<dbReference type="Gene3D" id="1.10.3660.10">
    <property type="entry name" value="6-phosphogluconate dehydrogenase C-terminal like domain"/>
    <property type="match status" value="1"/>
</dbReference>
<dbReference type="GO" id="GO:0004665">
    <property type="term" value="F:prephenate dehydrogenase (NADP+) activity"/>
    <property type="evidence" value="ECO:0007669"/>
    <property type="project" value="InterPro"/>
</dbReference>
<reference evidence="5 6" key="1">
    <citation type="submission" date="2018-09" db="EMBL/GenBank/DDBJ databases">
        <authorList>
            <person name="Wang Z."/>
        </authorList>
    </citation>
    <scope>NUCLEOTIDE SEQUENCE [LARGE SCALE GENOMIC DNA]</scope>
    <source>
        <strain evidence="5 6">ALS 81</strain>
    </source>
</reference>
<dbReference type="SUPFAM" id="SSF48179">
    <property type="entry name" value="6-phosphogluconate dehydrogenase C-terminal domain-like"/>
    <property type="match status" value="1"/>
</dbReference>
<dbReference type="UniPathway" id="UPA00122">
    <property type="reaction ID" value="UER00961"/>
</dbReference>
<dbReference type="RefSeq" id="WP_120353434.1">
    <property type="nucleotide sequence ID" value="NZ_RAQO01000003.1"/>
</dbReference>
<dbReference type="InterPro" id="IPR036291">
    <property type="entry name" value="NAD(P)-bd_dom_sf"/>
</dbReference>
<dbReference type="GO" id="GO:0070403">
    <property type="term" value="F:NAD+ binding"/>
    <property type="evidence" value="ECO:0007669"/>
    <property type="project" value="InterPro"/>
</dbReference>
<dbReference type="InterPro" id="IPR046826">
    <property type="entry name" value="PDH_N"/>
</dbReference>
<dbReference type="PANTHER" id="PTHR21363:SF0">
    <property type="entry name" value="PREPHENATE DEHYDROGENASE [NADP(+)]"/>
    <property type="match status" value="1"/>
</dbReference>
<dbReference type="GO" id="GO:0046417">
    <property type="term" value="P:chorismate metabolic process"/>
    <property type="evidence" value="ECO:0007669"/>
    <property type="project" value="InterPro"/>
</dbReference>
<dbReference type="InterPro" id="IPR008244">
    <property type="entry name" value="Chor_mut/prephenate_DH_T"/>
</dbReference>
<proteinExistence type="predicted"/>
<dbReference type="GO" id="GO:0005737">
    <property type="term" value="C:cytoplasm"/>
    <property type="evidence" value="ECO:0007669"/>
    <property type="project" value="UniProtKB-SubCell"/>
</dbReference>
<dbReference type="InterPro" id="IPR011277">
    <property type="entry name" value="CM_T"/>
</dbReference>
<dbReference type="InterPro" id="IPR008927">
    <property type="entry name" value="6-PGluconate_DH-like_C_sf"/>
</dbReference>
<comment type="pathway">
    <text evidence="2">Metabolic intermediate biosynthesis; prephenate biosynthesis; prephenate from chorismate: step 1/1.</text>
</comment>
<accession>A0A420EJY3</accession>
<evidence type="ECO:0000256" key="2">
    <source>
        <dbReference type="PIRNR" id="PIRNR001499"/>
    </source>
</evidence>
<dbReference type="InterPro" id="IPR003099">
    <property type="entry name" value="Prephen_DH"/>
</dbReference>
<organism evidence="5 6">
    <name type="scientific">Alginatibacterium sediminis</name>
    <dbReference type="NCBI Taxonomy" id="2164068"/>
    <lineage>
        <taxon>Bacteria</taxon>
        <taxon>Pseudomonadati</taxon>
        <taxon>Pseudomonadota</taxon>
        <taxon>Gammaproteobacteria</taxon>
        <taxon>Alteromonadales</taxon>
        <taxon>Alteromonadaceae</taxon>
        <taxon>Alginatibacterium</taxon>
    </lineage>
</organism>
<dbReference type="PROSITE" id="PS51176">
    <property type="entry name" value="PDH_ADH"/>
    <property type="match status" value="1"/>
</dbReference>
<keyword evidence="2" id="KW-0520">NAD</keyword>
<dbReference type="EMBL" id="RAQO01000003">
    <property type="protein sequence ID" value="RKF20906.1"/>
    <property type="molecule type" value="Genomic_DNA"/>
</dbReference>
<gene>
    <name evidence="5" type="ORF">DBZ36_02895</name>
</gene>
<dbReference type="SMART" id="SM00830">
    <property type="entry name" value="CM_2"/>
    <property type="match status" value="1"/>
</dbReference>
<dbReference type="NCBIfam" id="TIGR01799">
    <property type="entry name" value="CM_T"/>
    <property type="match status" value="1"/>
</dbReference>
<dbReference type="NCBIfam" id="NF008400">
    <property type="entry name" value="PRK11199.1"/>
    <property type="match status" value="1"/>
</dbReference>
<evidence type="ECO:0000256" key="1">
    <source>
        <dbReference type="ARBA" id="ARBA00023002"/>
    </source>
</evidence>
<dbReference type="Pfam" id="PF01817">
    <property type="entry name" value="CM_2"/>
    <property type="match status" value="1"/>
</dbReference>